<dbReference type="RefSeq" id="WP_114072447.1">
    <property type="nucleotide sequence ID" value="NZ_CP029554.1"/>
</dbReference>
<gene>
    <name evidence="6" type="ORF">DK843_02515</name>
</gene>
<reference evidence="6 7" key="1">
    <citation type="submission" date="2018-05" db="EMBL/GenBank/DDBJ databases">
        <title>Genome sequencing, assembly and analysis of the novel insecticidal bacterium, Chromobacterium phragmitis.</title>
        <authorList>
            <person name="Sparks M.E."/>
            <person name="Blackburn M.B."/>
            <person name="Gundersen-Rindal D.E."/>
        </authorList>
    </citation>
    <scope>NUCLEOTIDE SEQUENCE [LARGE SCALE GENOMIC DNA]</scope>
    <source>
        <strain evidence="6">IIBBL 274-1</strain>
    </source>
</reference>
<accession>A0A344UDD7</accession>
<dbReference type="AlphaFoldDB" id="A0A344UDD7"/>
<dbReference type="InterPro" id="IPR003798">
    <property type="entry name" value="DNA_recombination_RmuC"/>
</dbReference>
<evidence type="ECO:0000256" key="2">
    <source>
        <dbReference type="ARBA" id="ARBA00009840"/>
    </source>
</evidence>
<dbReference type="GO" id="GO:0006310">
    <property type="term" value="P:DNA recombination"/>
    <property type="evidence" value="ECO:0007669"/>
    <property type="project" value="UniProtKB-KW"/>
</dbReference>
<evidence type="ECO:0000256" key="4">
    <source>
        <dbReference type="ARBA" id="ARBA00023172"/>
    </source>
</evidence>
<dbReference type="KEGG" id="chrb:DK843_02515"/>
<comment type="function">
    <text evidence="1">Involved in DNA recombination.</text>
</comment>
<organism evidence="6 7">
    <name type="scientific">Chromobacterium phragmitis</name>
    <dbReference type="NCBI Taxonomy" id="2202141"/>
    <lineage>
        <taxon>Bacteria</taxon>
        <taxon>Pseudomonadati</taxon>
        <taxon>Pseudomonadota</taxon>
        <taxon>Betaproteobacteria</taxon>
        <taxon>Neisseriales</taxon>
        <taxon>Chromobacteriaceae</taxon>
        <taxon>Chromobacterium</taxon>
    </lineage>
</organism>
<proteinExistence type="inferred from homology"/>
<dbReference type="PANTHER" id="PTHR30563">
    <property type="entry name" value="DNA RECOMBINATION PROTEIN RMUC"/>
    <property type="match status" value="1"/>
</dbReference>
<feature type="coiled-coil region" evidence="5">
    <location>
        <begin position="89"/>
        <end position="179"/>
    </location>
</feature>
<dbReference type="Proteomes" id="UP000252038">
    <property type="component" value="Chromosome"/>
</dbReference>
<keyword evidence="4" id="KW-0233">DNA recombination</keyword>
<evidence type="ECO:0000256" key="1">
    <source>
        <dbReference type="ARBA" id="ARBA00003416"/>
    </source>
</evidence>
<name>A0A344UDD7_9NEIS</name>
<comment type="similarity">
    <text evidence="2">Belongs to the RmuC family.</text>
</comment>
<evidence type="ECO:0000313" key="7">
    <source>
        <dbReference type="Proteomes" id="UP000252038"/>
    </source>
</evidence>
<dbReference type="EMBL" id="CP029554">
    <property type="protein sequence ID" value="AXE33285.1"/>
    <property type="molecule type" value="Genomic_DNA"/>
</dbReference>
<evidence type="ECO:0000256" key="5">
    <source>
        <dbReference type="SAM" id="Coils"/>
    </source>
</evidence>
<evidence type="ECO:0000313" key="6">
    <source>
        <dbReference type="EMBL" id="AXE33285.1"/>
    </source>
</evidence>
<protein>
    <submittedName>
        <fullName evidence="6">DNA recombination protein RmuC</fullName>
    </submittedName>
</protein>
<dbReference type="PANTHER" id="PTHR30563:SF0">
    <property type="entry name" value="DNA RECOMBINATION PROTEIN RMUC"/>
    <property type="match status" value="1"/>
</dbReference>
<keyword evidence="3 5" id="KW-0175">Coiled coil</keyword>
<dbReference type="Pfam" id="PF02646">
    <property type="entry name" value="RmuC"/>
    <property type="match status" value="1"/>
</dbReference>
<sequence>MEMLAIGLLLGLIGGGAAAWTARSKGMREREALKQQAAAMQAQLEVLRPQLDEARAREQEAVRAQQAQAQQLADSQTQLGAYVARAQRVPELERQLQDREQALAAAQRELREIAAQLAAREEQGRVLEALEARSLQQGQDIVRLSAREQELATTLQQERQQSQEKLALLMEARQTLSDQFKALAGDILEEKSKRFTEQNQQNLGALLNPLHERIQNFGKLVQDTYDKDSKERLTLETELKRLQELNTRLGDDAVALTNALTGASSKAQGTWGEMVLEKVLETSGLTKDREYRVQVSDVVETEDGIKRYQPDVVIDLPEGKQLVVDSKVSLNAYVRYTAAEDDAAREAELKGHIAAIRAHIRTLSEKRYQDLYKLHTLDFVFMFIPVEPAYLLAVQHDMSLFNEAFERRIMIVGPSTLLATLRTVASIWRYEYQNQNAQEIARQGGAMYDKFVGFVSNMEKLGKQLDTSRDTFTDAMKQLTGGRGNLVTSAEKLRKLGIRNNKQLAAQLRLEGGDDADEELSEEE</sequence>
<evidence type="ECO:0000256" key="3">
    <source>
        <dbReference type="ARBA" id="ARBA00023054"/>
    </source>
</evidence>